<dbReference type="OrthoDB" id="1926878at2759"/>
<dbReference type="Pfam" id="PF22606">
    <property type="entry name" value="Cdc6-ORC-like_ATPase_lid"/>
    <property type="match status" value="1"/>
</dbReference>
<comment type="subcellular location">
    <subcellularLocation>
        <location evidence="1 10">Nucleus</location>
    </subcellularLocation>
</comment>
<dbReference type="InterPro" id="IPR054425">
    <property type="entry name" value="Cdc6_ORC1-like_ATPase_lid"/>
</dbReference>
<evidence type="ECO:0000256" key="9">
    <source>
        <dbReference type="ARBA" id="ARBA00023242"/>
    </source>
</evidence>
<keyword evidence="7" id="KW-0460">Magnesium</keyword>
<protein>
    <recommendedName>
        <fullName evidence="10">Origin recognition complex subunit 1</fullName>
    </recommendedName>
</protein>
<keyword evidence="3 10" id="KW-0235">DNA replication</keyword>
<feature type="compositionally biased region" description="Acidic residues" evidence="11">
    <location>
        <begin position="118"/>
        <end position="135"/>
    </location>
</feature>
<keyword evidence="6 10" id="KW-0067">ATP-binding</keyword>
<dbReference type="InterPro" id="IPR050311">
    <property type="entry name" value="ORC1/CDC6"/>
</dbReference>
<evidence type="ECO:0000256" key="3">
    <source>
        <dbReference type="ARBA" id="ARBA00022705"/>
    </source>
</evidence>
<feature type="compositionally biased region" description="Acidic residues" evidence="11">
    <location>
        <begin position="308"/>
        <end position="325"/>
    </location>
</feature>
<dbReference type="PANTHER" id="PTHR10763">
    <property type="entry name" value="CELL DIVISION CONTROL PROTEIN 6-RELATED"/>
    <property type="match status" value="1"/>
</dbReference>
<keyword evidence="5 10" id="KW-0547">Nucleotide-binding</keyword>
<dbReference type="CDD" id="cd00009">
    <property type="entry name" value="AAA"/>
    <property type="match status" value="1"/>
</dbReference>
<organism evidence="13 14">
    <name type="scientific">Cryptococcus wingfieldii CBS 7118</name>
    <dbReference type="NCBI Taxonomy" id="1295528"/>
    <lineage>
        <taxon>Eukaryota</taxon>
        <taxon>Fungi</taxon>
        <taxon>Dikarya</taxon>
        <taxon>Basidiomycota</taxon>
        <taxon>Agaricomycotina</taxon>
        <taxon>Tremellomycetes</taxon>
        <taxon>Tremellales</taxon>
        <taxon>Cryptococcaceae</taxon>
        <taxon>Cryptococcus</taxon>
    </lineage>
</organism>
<evidence type="ECO:0000256" key="7">
    <source>
        <dbReference type="ARBA" id="ARBA00022842"/>
    </source>
</evidence>
<accession>A0A1E3HPL9</accession>
<comment type="function">
    <text evidence="10">Component of the origin recognition complex (ORC) that binds origins of replication. DNA-binding is ATP-dependent, however specific DNA sequences that define origins of replication have not been identified so far. ORC is required to assemble the pre-replication complex necessary to initiate DNA replication.</text>
</comment>
<sequence>MPAQTPRRTTRDSLRNQATPNSVLSLRAYTPTTTAKSVTTLTWLGKPRATEVQKDKSVRTYYNAFDRLISYGGGHTPSRKKSKKQDEISRFTVGDGVHIITEAGLAVGVIIALWEEEDAEKDGEEESGDESEEEEGTRMRARIHWASSEADLPSEMRSDLKTRENEVFIQYSLSPKTRSVTEDIPLSAIHANIPILSRDTFLHQYADDFQEKRKGGWGGWDIHVEGVYWCERALDSLGAGSPCYSFDIDEWRGNGKQSGDWGIHDLSLIPRTTSTGHSVKTKKAEVVVESGDEGESDGSGDNFKAQSEDEGEEMEEDEGDVEEELCAPPSKRRKVAKPKPAKKPRAAPVKRTKSIPAPKAVKSKRKVHPQTSASALPSETMDIEKLPVDPFERALRLLHVGATPDSLPCREEEFVDVLSKVEEGVESGGGGCLYIAGTPGTGKTATVHAVVKELRRKAQDGEIPAFSYVEINGLKIPSPQHAYTVLWEAISGSQGTSAKTALRGLEGHFSKKSGVARGPRGHTIVVLMDELDQLLTSKQDVVYNFFNWPTMRDSRLYVIAVANRMDLPQQLAAKIKSRLGLQSIMFETYKKDHLVSIVQSRLVPHPKAPSQDPKVLLPDAIALAAIKMAGTNGDARRVLDACRRAVEIAIENGKNPQASVSGAPPKPPGPQPVTSRQMNAVLNIMSSSPTAKYIQACSLQQKVMLAAVVRCVMRQGLSEVSWKSVKDDHDALTRNLLADTTTGEAGVAADAALLSNAELAIVLSGLTSSHALLCSTNLSKGLDERKIALGMEVREVGTALTNEGDDWRRVMAGL</sequence>
<dbReference type="GO" id="GO:0005524">
    <property type="term" value="F:ATP binding"/>
    <property type="evidence" value="ECO:0007669"/>
    <property type="project" value="UniProtKB-KW"/>
</dbReference>
<keyword evidence="4" id="KW-0479">Metal-binding</keyword>
<keyword evidence="14" id="KW-1185">Reference proteome</keyword>
<evidence type="ECO:0000259" key="12">
    <source>
        <dbReference type="SMART" id="SM00382"/>
    </source>
</evidence>
<name>A0A1E3HPL9_9TREE</name>
<evidence type="ECO:0000313" key="13">
    <source>
        <dbReference type="EMBL" id="ODN78085.1"/>
    </source>
</evidence>
<evidence type="ECO:0000256" key="6">
    <source>
        <dbReference type="ARBA" id="ARBA00022840"/>
    </source>
</evidence>
<comment type="subunit">
    <text evidence="10">ORC is composed of six subunits.</text>
</comment>
<dbReference type="FunFam" id="3.40.50.300:FF:000199">
    <property type="entry name" value="Origin recognition complex subunit 1"/>
    <property type="match status" value="1"/>
</dbReference>
<dbReference type="SUPFAM" id="SSF52540">
    <property type="entry name" value="P-loop containing nucleoside triphosphate hydrolases"/>
    <property type="match status" value="1"/>
</dbReference>
<comment type="caution">
    <text evidence="13">The sequence shown here is derived from an EMBL/GenBank/DDBJ whole genome shotgun (WGS) entry which is preliminary data.</text>
</comment>
<feature type="region of interest" description="Disordered" evidence="11">
    <location>
        <begin position="118"/>
        <end position="138"/>
    </location>
</feature>
<dbReference type="GO" id="GO:0016887">
    <property type="term" value="F:ATP hydrolysis activity"/>
    <property type="evidence" value="ECO:0007669"/>
    <property type="project" value="InterPro"/>
</dbReference>
<dbReference type="InterPro" id="IPR003959">
    <property type="entry name" value="ATPase_AAA_core"/>
</dbReference>
<feature type="compositionally biased region" description="Basic residues" evidence="11">
    <location>
        <begin position="330"/>
        <end position="353"/>
    </location>
</feature>
<evidence type="ECO:0000313" key="14">
    <source>
        <dbReference type="Proteomes" id="UP000094819"/>
    </source>
</evidence>
<dbReference type="PANTHER" id="PTHR10763:SF23">
    <property type="entry name" value="ORIGIN RECOGNITION COMPLEX SUBUNIT 1"/>
    <property type="match status" value="1"/>
</dbReference>
<feature type="region of interest" description="Disordered" evidence="11">
    <location>
        <begin position="273"/>
        <end position="376"/>
    </location>
</feature>
<dbReference type="RefSeq" id="XP_019028038.1">
    <property type="nucleotide sequence ID" value="XM_019179977.1"/>
</dbReference>
<reference evidence="13 14" key="1">
    <citation type="submission" date="2016-06" db="EMBL/GenBank/DDBJ databases">
        <title>Evolution of pathogenesis and genome organization in the Tremellales.</title>
        <authorList>
            <person name="Cuomo C."/>
            <person name="Litvintseva A."/>
            <person name="Heitman J."/>
            <person name="Chen Y."/>
            <person name="Sun S."/>
            <person name="Springer D."/>
            <person name="Dromer F."/>
            <person name="Young S."/>
            <person name="Zeng Q."/>
            <person name="Chapman S."/>
            <person name="Gujja S."/>
            <person name="Saif S."/>
            <person name="Birren B."/>
        </authorList>
    </citation>
    <scope>NUCLEOTIDE SEQUENCE [LARGE SCALE GENOMIC DNA]</scope>
    <source>
        <strain evidence="13 14">CBS 7118</strain>
    </source>
</reference>
<dbReference type="AlphaFoldDB" id="A0A1E3HPL9"/>
<evidence type="ECO:0000256" key="11">
    <source>
        <dbReference type="SAM" id="MobiDB-lite"/>
    </source>
</evidence>
<keyword evidence="9 10" id="KW-0539">Nucleus</keyword>
<dbReference type="GO" id="GO:0006270">
    <property type="term" value="P:DNA replication initiation"/>
    <property type="evidence" value="ECO:0007669"/>
    <property type="project" value="TreeGrafter"/>
</dbReference>
<dbReference type="InterPro" id="IPR027417">
    <property type="entry name" value="P-loop_NTPase"/>
</dbReference>
<gene>
    <name evidence="13" type="ORF">L198_08004</name>
</gene>
<dbReference type="GO" id="GO:0033314">
    <property type="term" value="P:mitotic DNA replication checkpoint signaling"/>
    <property type="evidence" value="ECO:0007669"/>
    <property type="project" value="TreeGrafter"/>
</dbReference>
<dbReference type="GO" id="GO:0003688">
    <property type="term" value="F:DNA replication origin binding"/>
    <property type="evidence" value="ECO:0007669"/>
    <property type="project" value="UniProtKB-ARBA"/>
</dbReference>
<evidence type="ECO:0000256" key="1">
    <source>
        <dbReference type="ARBA" id="ARBA00004123"/>
    </source>
</evidence>
<feature type="domain" description="AAA+ ATPase" evidence="12">
    <location>
        <begin position="429"/>
        <end position="590"/>
    </location>
</feature>
<evidence type="ECO:0000256" key="5">
    <source>
        <dbReference type="ARBA" id="ARBA00022741"/>
    </source>
</evidence>
<keyword evidence="8 10" id="KW-0238">DNA-binding</keyword>
<dbReference type="GO" id="GO:0046872">
    <property type="term" value="F:metal ion binding"/>
    <property type="evidence" value="ECO:0007669"/>
    <property type="project" value="UniProtKB-KW"/>
</dbReference>
<feature type="region of interest" description="Disordered" evidence="11">
    <location>
        <begin position="653"/>
        <end position="674"/>
    </location>
</feature>
<proteinExistence type="inferred from homology"/>
<dbReference type="InterPro" id="IPR003593">
    <property type="entry name" value="AAA+_ATPase"/>
</dbReference>
<dbReference type="GO" id="GO:0005664">
    <property type="term" value="C:nuclear origin of replication recognition complex"/>
    <property type="evidence" value="ECO:0007669"/>
    <property type="project" value="TreeGrafter"/>
</dbReference>
<dbReference type="Pfam" id="PF00004">
    <property type="entry name" value="AAA"/>
    <property type="match status" value="1"/>
</dbReference>
<comment type="similarity">
    <text evidence="2 10">Belongs to the ORC1 family.</text>
</comment>
<dbReference type="Proteomes" id="UP000094819">
    <property type="component" value="Unassembled WGS sequence"/>
</dbReference>
<evidence type="ECO:0000256" key="4">
    <source>
        <dbReference type="ARBA" id="ARBA00022723"/>
    </source>
</evidence>
<evidence type="ECO:0000256" key="2">
    <source>
        <dbReference type="ARBA" id="ARBA00008398"/>
    </source>
</evidence>
<dbReference type="EMBL" id="AWGH01000049">
    <property type="protein sequence ID" value="ODN78085.1"/>
    <property type="molecule type" value="Genomic_DNA"/>
</dbReference>
<dbReference type="GeneID" id="30197215"/>
<evidence type="ECO:0000256" key="10">
    <source>
        <dbReference type="RuleBase" id="RU365058"/>
    </source>
</evidence>
<evidence type="ECO:0000256" key="8">
    <source>
        <dbReference type="ARBA" id="ARBA00023125"/>
    </source>
</evidence>
<dbReference type="Gene3D" id="3.40.50.300">
    <property type="entry name" value="P-loop containing nucleotide triphosphate hydrolases"/>
    <property type="match status" value="1"/>
</dbReference>
<dbReference type="SMART" id="SM00382">
    <property type="entry name" value="AAA"/>
    <property type="match status" value="1"/>
</dbReference>